<dbReference type="Proteomes" id="UP000799537">
    <property type="component" value="Unassembled WGS sequence"/>
</dbReference>
<sequence>MSRIKAIRISCSGEIAKSAKVREFSTYNLLDTHDVFTKAENSLFSSCIGIPLLVLKMRPSMLRYEPLPRTGRARTLHGYSYKETDDFYPNPSASTLMGGNADSQTQYSDSVGSVLIARADKKALEMNHLHVILRLLAEATEKASAGQMDEAVDMLTPAYFRDYYPPNALFFKGQLADGEWSDRSPWDDDQQTTAEHAEDRVQAGGDEDDEVL</sequence>
<gene>
    <name evidence="2" type="ORF">M409DRAFT_19572</name>
</gene>
<evidence type="ECO:0000313" key="3">
    <source>
        <dbReference type="Proteomes" id="UP000799537"/>
    </source>
</evidence>
<reference evidence="2" key="1">
    <citation type="journal article" date="2020" name="Stud. Mycol.">
        <title>101 Dothideomycetes genomes: a test case for predicting lifestyles and emergence of pathogens.</title>
        <authorList>
            <person name="Haridas S."/>
            <person name="Albert R."/>
            <person name="Binder M."/>
            <person name="Bloem J."/>
            <person name="Labutti K."/>
            <person name="Salamov A."/>
            <person name="Andreopoulos B."/>
            <person name="Baker S."/>
            <person name="Barry K."/>
            <person name="Bills G."/>
            <person name="Bluhm B."/>
            <person name="Cannon C."/>
            <person name="Castanera R."/>
            <person name="Culley D."/>
            <person name="Daum C."/>
            <person name="Ezra D."/>
            <person name="Gonzalez J."/>
            <person name="Henrissat B."/>
            <person name="Kuo A."/>
            <person name="Liang C."/>
            <person name="Lipzen A."/>
            <person name="Lutzoni F."/>
            <person name="Magnuson J."/>
            <person name="Mondo S."/>
            <person name="Nolan M."/>
            <person name="Ohm R."/>
            <person name="Pangilinan J."/>
            <person name="Park H.-J."/>
            <person name="Ramirez L."/>
            <person name="Alfaro M."/>
            <person name="Sun H."/>
            <person name="Tritt A."/>
            <person name="Yoshinaga Y."/>
            <person name="Zwiers L.-H."/>
            <person name="Turgeon B."/>
            <person name="Goodwin S."/>
            <person name="Spatafora J."/>
            <person name="Crous P."/>
            <person name="Grigoriev I."/>
        </authorList>
    </citation>
    <scope>NUCLEOTIDE SEQUENCE</scope>
    <source>
        <strain evidence="2">ATCC 36951</strain>
    </source>
</reference>
<dbReference type="RefSeq" id="XP_033670846.1">
    <property type="nucleotide sequence ID" value="XM_033805002.1"/>
</dbReference>
<proteinExistence type="predicted"/>
<evidence type="ECO:0000256" key="1">
    <source>
        <dbReference type="SAM" id="MobiDB-lite"/>
    </source>
</evidence>
<organism evidence="2 3">
    <name type="scientific">Zasmidium cellare ATCC 36951</name>
    <dbReference type="NCBI Taxonomy" id="1080233"/>
    <lineage>
        <taxon>Eukaryota</taxon>
        <taxon>Fungi</taxon>
        <taxon>Dikarya</taxon>
        <taxon>Ascomycota</taxon>
        <taxon>Pezizomycotina</taxon>
        <taxon>Dothideomycetes</taxon>
        <taxon>Dothideomycetidae</taxon>
        <taxon>Mycosphaerellales</taxon>
        <taxon>Mycosphaerellaceae</taxon>
        <taxon>Zasmidium</taxon>
    </lineage>
</organism>
<name>A0A6A6CRQ4_ZASCE</name>
<dbReference type="AlphaFoldDB" id="A0A6A6CRQ4"/>
<protein>
    <submittedName>
        <fullName evidence="2">Uncharacterized protein</fullName>
    </submittedName>
</protein>
<dbReference type="EMBL" id="ML993586">
    <property type="protein sequence ID" value="KAF2169957.1"/>
    <property type="molecule type" value="Genomic_DNA"/>
</dbReference>
<dbReference type="OrthoDB" id="3627582at2759"/>
<feature type="region of interest" description="Disordered" evidence="1">
    <location>
        <begin position="180"/>
        <end position="212"/>
    </location>
</feature>
<keyword evidence="3" id="KW-1185">Reference proteome</keyword>
<accession>A0A6A6CRQ4</accession>
<evidence type="ECO:0000313" key="2">
    <source>
        <dbReference type="EMBL" id="KAF2169957.1"/>
    </source>
</evidence>
<dbReference type="GeneID" id="54558274"/>